<dbReference type="Proteomes" id="UP000220527">
    <property type="component" value="Unassembled WGS sequence"/>
</dbReference>
<proteinExistence type="predicted"/>
<keyword evidence="4" id="KW-1185">Reference proteome</keyword>
<evidence type="ECO:0000313" key="3">
    <source>
        <dbReference type="EMBL" id="PDW04497.1"/>
    </source>
</evidence>
<organism evidence="3 4">
    <name type="scientific">Candidatus Viridilinea mediisalina</name>
    <dbReference type="NCBI Taxonomy" id="2024553"/>
    <lineage>
        <taxon>Bacteria</taxon>
        <taxon>Bacillati</taxon>
        <taxon>Chloroflexota</taxon>
        <taxon>Chloroflexia</taxon>
        <taxon>Chloroflexales</taxon>
        <taxon>Chloroflexineae</taxon>
        <taxon>Oscillochloridaceae</taxon>
        <taxon>Candidatus Viridilinea</taxon>
    </lineage>
</organism>
<feature type="domain" description="NADH:ubiquinone oxidoreductase-like 20kDa subunit" evidence="2">
    <location>
        <begin position="14"/>
        <end position="179"/>
    </location>
</feature>
<name>A0A2A6RN83_9CHLR</name>
<accession>A0A2A6RN83</accession>
<dbReference type="InterPro" id="IPR037024">
    <property type="entry name" value="NiFe_Hase_small_N_sf"/>
</dbReference>
<evidence type="ECO:0000259" key="2">
    <source>
        <dbReference type="Pfam" id="PF01058"/>
    </source>
</evidence>
<gene>
    <name evidence="3" type="ORF">CJ255_02995</name>
</gene>
<sequence>MAKPTFAMYWAASCGGCEISLLNIGEQILAVDAAFDVVFWPCVADFKYHDVENYPDDYIDLCLFNGGIRNSENEELAHLLRRKSKTLVAFGSCAYEGCVPGLANLTTNQATFNAVYDDCISNDTTRYQQPQVVSQVPEGELRIPVMYETVRALDQVVPVDYIIPGCPPEAHQISAVLTAILSGAQLPAPGGTILGAADVALCEECPLTKDVKQITRFYRPYEISPEPGLCLLEQGLVCMGPATRGGCGALCPQVGMRCEGCYGPLAGQDQGARMLSAIASVVSAGPPGMEEAAQAAAIEEAMATLADPVGTFYRFSMAHSIMGRAKTVDG</sequence>
<protein>
    <recommendedName>
        <fullName evidence="2">NADH:ubiquinone oxidoreductase-like 20kDa subunit domain-containing protein</fullName>
    </recommendedName>
</protein>
<evidence type="ECO:0000313" key="4">
    <source>
        <dbReference type="Proteomes" id="UP000220527"/>
    </source>
</evidence>
<dbReference type="InterPro" id="IPR051349">
    <property type="entry name" value="Hydrogenase_assoc-protein"/>
</dbReference>
<dbReference type="InterPro" id="IPR006137">
    <property type="entry name" value="NADH_UbQ_OxRdtase-like_20kDa"/>
</dbReference>
<dbReference type="AlphaFoldDB" id="A0A2A6RN83"/>
<keyword evidence="1" id="KW-0560">Oxidoreductase</keyword>
<dbReference type="RefSeq" id="WP_097642620.1">
    <property type="nucleotide sequence ID" value="NZ_NQWI01000008.1"/>
</dbReference>
<dbReference type="OrthoDB" id="9787729at2"/>
<dbReference type="SUPFAM" id="SSF56770">
    <property type="entry name" value="HydA/Nqo6-like"/>
    <property type="match status" value="1"/>
</dbReference>
<dbReference type="GO" id="GO:0051536">
    <property type="term" value="F:iron-sulfur cluster binding"/>
    <property type="evidence" value="ECO:0007669"/>
    <property type="project" value="InterPro"/>
</dbReference>
<dbReference type="Gene3D" id="3.40.50.700">
    <property type="entry name" value="NADH:ubiquinone oxidoreductase-like, 20kDa subunit"/>
    <property type="match status" value="1"/>
</dbReference>
<dbReference type="PANTHER" id="PTHR42845">
    <property type="entry name" value="COENZYME F420-REDUCING HYDROGENASE, GAMMA SUBUNIT"/>
    <property type="match status" value="1"/>
</dbReference>
<dbReference type="EMBL" id="NQWI01000008">
    <property type="protein sequence ID" value="PDW04497.1"/>
    <property type="molecule type" value="Genomic_DNA"/>
</dbReference>
<evidence type="ECO:0000256" key="1">
    <source>
        <dbReference type="ARBA" id="ARBA00023002"/>
    </source>
</evidence>
<dbReference type="Pfam" id="PF01058">
    <property type="entry name" value="Oxidored_q6"/>
    <property type="match status" value="1"/>
</dbReference>
<comment type="caution">
    <text evidence="3">The sequence shown here is derived from an EMBL/GenBank/DDBJ whole genome shotgun (WGS) entry which is preliminary data.</text>
</comment>
<reference evidence="4" key="1">
    <citation type="submission" date="2017-08" db="EMBL/GenBank/DDBJ databases">
        <authorList>
            <person name="Grouzdev D.S."/>
            <person name="Gaisin V.A."/>
            <person name="Rysina M.S."/>
            <person name="Gorlenko V.M."/>
        </authorList>
    </citation>
    <scope>NUCLEOTIDE SEQUENCE [LARGE SCALE GENOMIC DNA]</scope>
    <source>
        <strain evidence="4">Kir15-3F</strain>
    </source>
</reference>
<dbReference type="PANTHER" id="PTHR42845:SF2">
    <property type="entry name" value="F420-NON-REDUCING HYDROGENASE VHU SUBUNIT G"/>
    <property type="match status" value="1"/>
</dbReference>
<dbReference type="GO" id="GO:0016491">
    <property type="term" value="F:oxidoreductase activity"/>
    <property type="evidence" value="ECO:0007669"/>
    <property type="project" value="UniProtKB-KW"/>
</dbReference>